<dbReference type="InterPro" id="IPR024930">
    <property type="entry name" value="Skp_dom_sf"/>
</dbReference>
<dbReference type="SMART" id="SM00935">
    <property type="entry name" value="OmpH"/>
    <property type="match status" value="1"/>
</dbReference>
<proteinExistence type="inferred from homology"/>
<keyword evidence="6" id="KW-1185">Reference proteome</keyword>
<dbReference type="SUPFAM" id="SSF111384">
    <property type="entry name" value="OmpH-like"/>
    <property type="match status" value="1"/>
</dbReference>
<dbReference type="Gene3D" id="3.30.910.20">
    <property type="entry name" value="Skp domain"/>
    <property type="match status" value="1"/>
</dbReference>
<keyword evidence="2 4" id="KW-0732">Signal</keyword>
<dbReference type="STRING" id="450851.PHZ_c1771"/>
<evidence type="ECO:0000313" key="6">
    <source>
        <dbReference type="Proteomes" id="UP000001868"/>
    </source>
</evidence>
<dbReference type="HOGENOM" id="CLU_104938_0_0_5"/>
<dbReference type="GO" id="GO:0005829">
    <property type="term" value="C:cytosol"/>
    <property type="evidence" value="ECO:0007669"/>
    <property type="project" value="TreeGrafter"/>
</dbReference>
<sequence length="216" mass="23153">MNFKTFTAAGCAATAALALAGAANAQAVAQTNAPPPVTHGPALPGICIMSVQGAIAGSAVGKYVNTRMEQIIQQTNAELNGERTGIENESKQLEGQRATLDRTTLEQRASALQVRANALQRKAQLREREVAATEQKAIGRVGQEMEPLIRQVYQQRQCSVLLNRDSVIIGNPAMDITQGVVTALNAKITQFAFDRERLDQPAAQPAPAAQTQQPRR</sequence>
<dbReference type="InterPro" id="IPR005632">
    <property type="entry name" value="Chaperone_Skp"/>
</dbReference>
<evidence type="ECO:0000256" key="4">
    <source>
        <dbReference type="SAM" id="SignalP"/>
    </source>
</evidence>
<evidence type="ECO:0000256" key="3">
    <source>
        <dbReference type="SAM" id="Coils"/>
    </source>
</evidence>
<dbReference type="eggNOG" id="COG2825">
    <property type="taxonomic scope" value="Bacteria"/>
</dbReference>
<comment type="similarity">
    <text evidence="1">Belongs to the Skp family.</text>
</comment>
<dbReference type="PANTHER" id="PTHR35089:SF1">
    <property type="entry name" value="CHAPERONE PROTEIN SKP"/>
    <property type="match status" value="1"/>
</dbReference>
<dbReference type="KEGG" id="pzu:PHZ_c1771"/>
<feature type="chain" id="PRO_5002825250" description="Outer membrane chaperone Skp" evidence="4">
    <location>
        <begin position="26"/>
        <end position="216"/>
    </location>
</feature>
<dbReference type="AlphaFoldDB" id="B4RBY5"/>
<evidence type="ECO:0008006" key="7">
    <source>
        <dbReference type="Google" id="ProtNLM"/>
    </source>
</evidence>
<protein>
    <recommendedName>
        <fullName evidence="7">Outer membrane chaperone Skp</fullName>
    </recommendedName>
</protein>
<accession>B4RBY5</accession>
<dbReference type="GO" id="GO:0050821">
    <property type="term" value="P:protein stabilization"/>
    <property type="evidence" value="ECO:0007669"/>
    <property type="project" value="TreeGrafter"/>
</dbReference>
<dbReference type="Proteomes" id="UP000001868">
    <property type="component" value="Chromosome"/>
</dbReference>
<feature type="signal peptide" evidence="4">
    <location>
        <begin position="1"/>
        <end position="25"/>
    </location>
</feature>
<reference evidence="5 6" key="1">
    <citation type="journal article" date="2008" name="BMC Genomics">
        <title>Complete genome of Phenylobacterium zucineum - a novel facultative intracellular bacterium isolated from human erythroleukemia cell line K562.</title>
        <authorList>
            <person name="Luo Y."/>
            <person name="Xu X."/>
            <person name="Ding Z."/>
            <person name="Liu Z."/>
            <person name="Zhang B."/>
            <person name="Yan Z."/>
            <person name="Sun J."/>
            <person name="Hu S."/>
            <person name="Hu X."/>
        </authorList>
    </citation>
    <scope>NUCLEOTIDE SEQUENCE [LARGE SCALE GENOMIC DNA]</scope>
    <source>
        <strain evidence="5 6">HLK1</strain>
    </source>
</reference>
<feature type="coiled-coil region" evidence="3">
    <location>
        <begin position="76"/>
        <end position="136"/>
    </location>
</feature>
<name>B4RBY5_PHEZH</name>
<evidence type="ECO:0000256" key="2">
    <source>
        <dbReference type="ARBA" id="ARBA00022729"/>
    </source>
</evidence>
<dbReference type="EMBL" id="CP000747">
    <property type="protein sequence ID" value="ACG78182.1"/>
    <property type="molecule type" value="Genomic_DNA"/>
</dbReference>
<evidence type="ECO:0000256" key="1">
    <source>
        <dbReference type="ARBA" id="ARBA00009091"/>
    </source>
</evidence>
<dbReference type="GO" id="GO:0051082">
    <property type="term" value="F:unfolded protein binding"/>
    <property type="evidence" value="ECO:0007669"/>
    <property type="project" value="InterPro"/>
</dbReference>
<gene>
    <name evidence="5" type="ordered locus">PHZ_c1771</name>
</gene>
<keyword evidence="3" id="KW-0175">Coiled coil</keyword>
<organism evidence="5 6">
    <name type="scientific">Phenylobacterium zucineum (strain HLK1)</name>
    <dbReference type="NCBI Taxonomy" id="450851"/>
    <lineage>
        <taxon>Bacteria</taxon>
        <taxon>Pseudomonadati</taxon>
        <taxon>Pseudomonadota</taxon>
        <taxon>Alphaproteobacteria</taxon>
        <taxon>Caulobacterales</taxon>
        <taxon>Caulobacteraceae</taxon>
        <taxon>Phenylobacterium</taxon>
    </lineage>
</organism>
<dbReference type="PANTHER" id="PTHR35089">
    <property type="entry name" value="CHAPERONE PROTEIN SKP"/>
    <property type="match status" value="1"/>
</dbReference>
<dbReference type="Pfam" id="PF03938">
    <property type="entry name" value="OmpH"/>
    <property type="match status" value="1"/>
</dbReference>
<dbReference type="RefSeq" id="WP_012522324.1">
    <property type="nucleotide sequence ID" value="NC_011144.1"/>
</dbReference>
<evidence type="ECO:0000313" key="5">
    <source>
        <dbReference type="EMBL" id="ACG78182.1"/>
    </source>
</evidence>
<dbReference type="OrthoDB" id="7205456at2"/>